<name>A0ABS8VAQ3_DATST</name>
<reference evidence="1 2" key="1">
    <citation type="journal article" date="2021" name="BMC Genomics">
        <title>Datura genome reveals duplications of psychoactive alkaloid biosynthetic genes and high mutation rate following tissue culture.</title>
        <authorList>
            <person name="Rajewski A."/>
            <person name="Carter-House D."/>
            <person name="Stajich J."/>
            <person name="Litt A."/>
        </authorList>
    </citation>
    <scope>NUCLEOTIDE SEQUENCE [LARGE SCALE GENOMIC DNA]</scope>
    <source>
        <strain evidence="1">AR-01</strain>
    </source>
</reference>
<proteinExistence type="predicted"/>
<accession>A0ABS8VAQ3</accession>
<dbReference type="Proteomes" id="UP000823775">
    <property type="component" value="Unassembled WGS sequence"/>
</dbReference>
<sequence>MMNTILQRYFLREWKPVKSLLHDIISDGPLSNFSSVHQIRSIMDKYQEQGQLLEPYLEYMVSPLMSIIRSKAVELGAASEEILEVIKPICIIIYFLVMVCRYKAVF</sequence>
<keyword evidence="2" id="KW-1185">Reference proteome</keyword>
<gene>
    <name evidence="1" type="ORF">HAX54_031666</name>
</gene>
<protein>
    <submittedName>
        <fullName evidence="1">Uncharacterized protein</fullName>
    </submittedName>
</protein>
<dbReference type="Pfam" id="PF23579">
    <property type="entry name" value="ARM_TBCD"/>
    <property type="match status" value="1"/>
</dbReference>
<comment type="caution">
    <text evidence="1">The sequence shown here is derived from an EMBL/GenBank/DDBJ whole genome shotgun (WGS) entry which is preliminary data.</text>
</comment>
<dbReference type="InterPro" id="IPR033162">
    <property type="entry name" value="TBCD"/>
</dbReference>
<dbReference type="PANTHER" id="PTHR12658:SF0">
    <property type="entry name" value="TUBULIN-SPECIFIC CHAPERONE D"/>
    <property type="match status" value="1"/>
</dbReference>
<dbReference type="PANTHER" id="PTHR12658">
    <property type="entry name" value="BETA-TUBULIN COFACTOR D"/>
    <property type="match status" value="1"/>
</dbReference>
<dbReference type="EMBL" id="JACEIK010004003">
    <property type="protein sequence ID" value="MCD9643819.1"/>
    <property type="molecule type" value="Genomic_DNA"/>
</dbReference>
<evidence type="ECO:0000313" key="1">
    <source>
        <dbReference type="EMBL" id="MCD9643819.1"/>
    </source>
</evidence>
<organism evidence="1 2">
    <name type="scientific">Datura stramonium</name>
    <name type="common">Jimsonweed</name>
    <name type="synonym">Common thornapple</name>
    <dbReference type="NCBI Taxonomy" id="4076"/>
    <lineage>
        <taxon>Eukaryota</taxon>
        <taxon>Viridiplantae</taxon>
        <taxon>Streptophyta</taxon>
        <taxon>Embryophyta</taxon>
        <taxon>Tracheophyta</taxon>
        <taxon>Spermatophyta</taxon>
        <taxon>Magnoliopsida</taxon>
        <taxon>eudicotyledons</taxon>
        <taxon>Gunneridae</taxon>
        <taxon>Pentapetalae</taxon>
        <taxon>asterids</taxon>
        <taxon>lamiids</taxon>
        <taxon>Solanales</taxon>
        <taxon>Solanaceae</taxon>
        <taxon>Solanoideae</taxon>
        <taxon>Datureae</taxon>
        <taxon>Datura</taxon>
    </lineage>
</organism>
<evidence type="ECO:0000313" key="2">
    <source>
        <dbReference type="Proteomes" id="UP000823775"/>
    </source>
</evidence>